<dbReference type="GO" id="GO:0046872">
    <property type="term" value="F:metal ion binding"/>
    <property type="evidence" value="ECO:0007669"/>
    <property type="project" value="UniProtKB-KW"/>
</dbReference>
<dbReference type="SUPFAM" id="SSF46626">
    <property type="entry name" value="Cytochrome c"/>
    <property type="match status" value="2"/>
</dbReference>
<dbReference type="OrthoDB" id="9811281at2"/>
<evidence type="ECO:0000256" key="4">
    <source>
        <dbReference type="PROSITE-ProRule" id="PRU00433"/>
    </source>
</evidence>
<name>A0A1R3WNY5_9RHOB</name>
<feature type="domain" description="Cytochrome c" evidence="5">
    <location>
        <begin position="183"/>
        <end position="289"/>
    </location>
</feature>
<dbReference type="InterPro" id="IPR036909">
    <property type="entry name" value="Cyt_c-like_dom_sf"/>
</dbReference>
<accession>A0A1R3WNY5</accession>
<dbReference type="AlphaFoldDB" id="A0A1R3WNY5"/>
<dbReference type="GO" id="GO:0009055">
    <property type="term" value="F:electron transfer activity"/>
    <property type="evidence" value="ECO:0007669"/>
    <property type="project" value="InterPro"/>
</dbReference>
<dbReference type="InterPro" id="IPR051459">
    <property type="entry name" value="Cytochrome_c-type_DH"/>
</dbReference>
<evidence type="ECO:0000256" key="2">
    <source>
        <dbReference type="ARBA" id="ARBA00022723"/>
    </source>
</evidence>
<evidence type="ECO:0000256" key="1">
    <source>
        <dbReference type="ARBA" id="ARBA00022617"/>
    </source>
</evidence>
<dbReference type="EMBL" id="FTPR01000001">
    <property type="protein sequence ID" value="SIT78964.1"/>
    <property type="molecule type" value="Genomic_DNA"/>
</dbReference>
<keyword evidence="3 4" id="KW-0408">Iron</keyword>
<evidence type="ECO:0000256" key="3">
    <source>
        <dbReference type="ARBA" id="ARBA00023004"/>
    </source>
</evidence>
<keyword evidence="2 4" id="KW-0479">Metal-binding</keyword>
<protein>
    <submittedName>
        <fullName evidence="6">Cytochrome c, mono-and diheme variants</fullName>
    </submittedName>
</protein>
<proteinExistence type="predicted"/>
<dbReference type="GO" id="GO:0020037">
    <property type="term" value="F:heme binding"/>
    <property type="evidence" value="ECO:0007669"/>
    <property type="project" value="InterPro"/>
</dbReference>
<dbReference type="PROSITE" id="PS51007">
    <property type="entry name" value="CYTC"/>
    <property type="match status" value="2"/>
</dbReference>
<dbReference type="STRING" id="287098.SAMN05421665_0858"/>
<dbReference type="RefSeq" id="WP_076658497.1">
    <property type="nucleotide sequence ID" value="NZ_FTPR01000001.1"/>
</dbReference>
<evidence type="ECO:0000313" key="7">
    <source>
        <dbReference type="Proteomes" id="UP000186997"/>
    </source>
</evidence>
<feature type="domain" description="Cytochrome c" evidence="5">
    <location>
        <begin position="37"/>
        <end position="142"/>
    </location>
</feature>
<dbReference type="InterPro" id="IPR009056">
    <property type="entry name" value="Cyt_c-like_dom"/>
</dbReference>
<keyword evidence="7" id="KW-1185">Reference proteome</keyword>
<dbReference type="PANTHER" id="PTHR35008">
    <property type="entry name" value="BLL4482 PROTEIN-RELATED"/>
    <property type="match status" value="1"/>
</dbReference>
<evidence type="ECO:0000259" key="5">
    <source>
        <dbReference type="PROSITE" id="PS51007"/>
    </source>
</evidence>
<dbReference type="Gene3D" id="1.10.760.10">
    <property type="entry name" value="Cytochrome c-like domain"/>
    <property type="match status" value="2"/>
</dbReference>
<sequence length="293" mass="31144">MAKWRIIGVFALLVIGAGWHITKPAPLPSDALDGLTGDPVNGELVFAAAGCASCHTSEDGPPTLLSGGRTFASDFGTFVAPNISSDPEHGVGAWSDLALASAIMRGVGADGEHLYPAFPYTSYHKAELGDIVDLIAYLRTLPPSDEPNAPNDLAFPFNQRIALGPWKFLFVNSDWVLQDAATPELMRGRYLVEALGHCTECHTPRNALGGLDTARWMGGAPHPSDEGRIPNITTAALSWSERDIAEYLKSGFTPDFDSAGGEMAEVVKNTGQLTDDDRAAIAAYLKAIPPVAE</sequence>
<gene>
    <name evidence="6" type="ORF">SAMN05421665_0858</name>
</gene>
<keyword evidence="1 4" id="KW-0349">Heme</keyword>
<dbReference type="Proteomes" id="UP000186997">
    <property type="component" value="Unassembled WGS sequence"/>
</dbReference>
<evidence type="ECO:0000313" key="6">
    <source>
        <dbReference type="EMBL" id="SIT78964.1"/>
    </source>
</evidence>
<dbReference type="Pfam" id="PF00034">
    <property type="entry name" value="Cytochrom_C"/>
    <property type="match status" value="2"/>
</dbReference>
<dbReference type="PANTHER" id="PTHR35008:SF8">
    <property type="entry name" value="ALCOHOL DEHYDROGENASE CYTOCHROME C SUBUNIT"/>
    <property type="match status" value="1"/>
</dbReference>
<reference evidence="7" key="1">
    <citation type="submission" date="2017-01" db="EMBL/GenBank/DDBJ databases">
        <authorList>
            <person name="Varghese N."/>
            <person name="Submissions S."/>
        </authorList>
    </citation>
    <scope>NUCLEOTIDE SEQUENCE [LARGE SCALE GENOMIC DNA]</scope>
    <source>
        <strain evidence="7">DSM 29591</strain>
    </source>
</reference>
<organism evidence="6 7">
    <name type="scientific">Yoonia rosea</name>
    <dbReference type="NCBI Taxonomy" id="287098"/>
    <lineage>
        <taxon>Bacteria</taxon>
        <taxon>Pseudomonadati</taxon>
        <taxon>Pseudomonadota</taxon>
        <taxon>Alphaproteobacteria</taxon>
        <taxon>Rhodobacterales</taxon>
        <taxon>Paracoccaceae</taxon>
        <taxon>Yoonia</taxon>
    </lineage>
</organism>